<accession>A0A1R3JJC9</accession>
<sequence>MSHFRRFEIFDPCSPPLFVRETSIFAPKPLAFTSFFEEENDLSFALDVLSPFPSFTPIEIQDNITDLIQIEKAPSFYSYKRIQRRAQPEYSIQTLCDRVSALESKFDRLVSGRIGGGDRKYTWTAEIKGPVERKYKWSTEVKDGNQREEKEKKYKWTAEIEGKGIDGPISKKYTFTASTGNAGDCSKPEKKEKKNHKSEKKGENDTRIVEIEEPSDHRVVVLRQAFAKRAGVIRNKRGKKKELSPQDAAAMIQITFRAYLIRRSQALRALRDLAVAKTKLKEIRAYFNNFNYRRRVAQDAAERQKFSEKIIVLLLTVDAIEGVDVMVRAAKRSMVDELEAMLDVVDPQPLGKSLSMRRRTFDMPDSVIQKEIAEGVAQVVQMLESAENAADV</sequence>
<protein>
    <recommendedName>
        <fullName evidence="3">BAG domain-containing protein</fullName>
    </recommendedName>
</protein>
<dbReference type="OrthoDB" id="747353at2759"/>
<evidence type="ECO:0000313" key="4">
    <source>
        <dbReference type="EMBL" id="OMO94910.1"/>
    </source>
</evidence>
<evidence type="ECO:0000256" key="1">
    <source>
        <dbReference type="ARBA" id="ARBA00023186"/>
    </source>
</evidence>
<dbReference type="STRING" id="210143.A0A1R3JJC9"/>
<dbReference type="InterPro" id="IPR003103">
    <property type="entry name" value="BAG_domain"/>
</dbReference>
<keyword evidence="5" id="KW-1185">Reference proteome</keyword>
<dbReference type="PROSITE" id="PS50096">
    <property type="entry name" value="IQ"/>
    <property type="match status" value="1"/>
</dbReference>
<dbReference type="EMBL" id="AWWV01007764">
    <property type="protein sequence ID" value="OMO94910.1"/>
    <property type="molecule type" value="Genomic_DNA"/>
</dbReference>
<gene>
    <name evidence="4" type="ORF">CCACVL1_05710</name>
</gene>
<name>A0A1R3JJC9_COCAP</name>
<evidence type="ECO:0000256" key="2">
    <source>
        <dbReference type="SAM" id="MobiDB-lite"/>
    </source>
</evidence>
<comment type="caution">
    <text evidence="4">The sequence shown here is derived from an EMBL/GenBank/DDBJ whole genome shotgun (WGS) entry which is preliminary data.</text>
</comment>
<dbReference type="Pfam" id="PF02179">
    <property type="entry name" value="BAG"/>
    <property type="match status" value="1"/>
</dbReference>
<proteinExistence type="predicted"/>
<dbReference type="GO" id="GO:0009506">
    <property type="term" value="C:plasmodesma"/>
    <property type="evidence" value="ECO:0007669"/>
    <property type="project" value="TreeGrafter"/>
</dbReference>
<feature type="domain" description="BAG" evidence="3">
    <location>
        <begin position="277"/>
        <end position="346"/>
    </location>
</feature>
<organism evidence="4 5">
    <name type="scientific">Corchorus capsularis</name>
    <name type="common">Jute</name>
    <dbReference type="NCBI Taxonomy" id="210143"/>
    <lineage>
        <taxon>Eukaryota</taxon>
        <taxon>Viridiplantae</taxon>
        <taxon>Streptophyta</taxon>
        <taxon>Embryophyta</taxon>
        <taxon>Tracheophyta</taxon>
        <taxon>Spermatophyta</taxon>
        <taxon>Magnoliopsida</taxon>
        <taxon>eudicotyledons</taxon>
        <taxon>Gunneridae</taxon>
        <taxon>Pentapetalae</taxon>
        <taxon>rosids</taxon>
        <taxon>malvids</taxon>
        <taxon>Malvales</taxon>
        <taxon>Malvaceae</taxon>
        <taxon>Grewioideae</taxon>
        <taxon>Apeibeae</taxon>
        <taxon>Corchorus</taxon>
    </lineage>
</organism>
<dbReference type="InterPro" id="IPR040400">
    <property type="entry name" value="BAG5/6/7/8"/>
</dbReference>
<dbReference type="Proteomes" id="UP000188268">
    <property type="component" value="Unassembled WGS sequence"/>
</dbReference>
<dbReference type="GO" id="GO:0006457">
    <property type="term" value="P:protein folding"/>
    <property type="evidence" value="ECO:0007669"/>
    <property type="project" value="TreeGrafter"/>
</dbReference>
<keyword evidence="1" id="KW-0143">Chaperone</keyword>
<evidence type="ECO:0000259" key="3">
    <source>
        <dbReference type="Pfam" id="PF02179"/>
    </source>
</evidence>
<dbReference type="AlphaFoldDB" id="A0A1R3JJC9"/>
<feature type="region of interest" description="Disordered" evidence="2">
    <location>
        <begin position="176"/>
        <end position="206"/>
    </location>
</feature>
<reference evidence="4 5" key="1">
    <citation type="submission" date="2013-09" db="EMBL/GenBank/DDBJ databases">
        <title>Corchorus capsularis genome sequencing.</title>
        <authorList>
            <person name="Alam M."/>
            <person name="Haque M.S."/>
            <person name="Islam M.S."/>
            <person name="Emdad E.M."/>
            <person name="Islam M.M."/>
            <person name="Ahmed B."/>
            <person name="Halim A."/>
            <person name="Hossen Q.M.M."/>
            <person name="Hossain M.Z."/>
            <person name="Ahmed R."/>
            <person name="Khan M.M."/>
            <person name="Islam R."/>
            <person name="Rashid M.M."/>
            <person name="Khan S.A."/>
            <person name="Rahman M.S."/>
            <person name="Alam M."/>
        </authorList>
    </citation>
    <scope>NUCLEOTIDE SEQUENCE [LARGE SCALE GENOMIC DNA]</scope>
    <source>
        <strain evidence="5">cv. CVL-1</strain>
        <tissue evidence="4">Whole seedling</tissue>
    </source>
</reference>
<dbReference type="PANTHER" id="PTHR33322:SF3">
    <property type="entry name" value="BAG FAMILY MOLECULAR CHAPERONE REGULATOR 7"/>
    <property type="match status" value="1"/>
</dbReference>
<dbReference type="PANTHER" id="PTHR33322">
    <property type="entry name" value="BAG DOMAIN CONTAINING PROTEIN, EXPRESSED"/>
    <property type="match status" value="1"/>
</dbReference>
<dbReference type="OMA" id="WEAEPTE"/>
<dbReference type="Gramene" id="OMO94910">
    <property type="protein sequence ID" value="OMO94910"/>
    <property type="gene ID" value="CCACVL1_05710"/>
</dbReference>
<evidence type="ECO:0000313" key="5">
    <source>
        <dbReference type="Proteomes" id="UP000188268"/>
    </source>
</evidence>
<dbReference type="GO" id="GO:0051087">
    <property type="term" value="F:protein-folding chaperone binding"/>
    <property type="evidence" value="ECO:0007669"/>
    <property type="project" value="InterPro"/>
</dbReference>